<evidence type="ECO:0000256" key="1">
    <source>
        <dbReference type="SAM" id="MobiDB-lite"/>
    </source>
</evidence>
<gene>
    <name evidence="2" type="ORF">HPP92_006549</name>
</gene>
<feature type="compositionally biased region" description="Basic and acidic residues" evidence="1">
    <location>
        <begin position="119"/>
        <end position="133"/>
    </location>
</feature>
<proteinExistence type="predicted"/>
<feature type="region of interest" description="Disordered" evidence="1">
    <location>
        <begin position="112"/>
        <end position="133"/>
    </location>
</feature>
<keyword evidence="3" id="KW-1185">Reference proteome</keyword>
<feature type="region of interest" description="Disordered" evidence="1">
    <location>
        <begin position="55"/>
        <end position="74"/>
    </location>
</feature>
<name>A0A835VE82_VANPL</name>
<sequence>MAECRAVRDGSLCLISRLLRTSEDGHEQQVGAVRQKAPKLGKGVGKEGWFWLSTSSRQAARQQEHGSKKEDEVAKAQKEIKVLKNETSSQNDEIKKYKEIQDKLRKELLDLKGSQMPPLKKETPKGLEVIKRT</sequence>
<organism evidence="2 3">
    <name type="scientific">Vanilla planifolia</name>
    <name type="common">Vanilla</name>
    <dbReference type="NCBI Taxonomy" id="51239"/>
    <lineage>
        <taxon>Eukaryota</taxon>
        <taxon>Viridiplantae</taxon>
        <taxon>Streptophyta</taxon>
        <taxon>Embryophyta</taxon>
        <taxon>Tracheophyta</taxon>
        <taxon>Spermatophyta</taxon>
        <taxon>Magnoliopsida</taxon>
        <taxon>Liliopsida</taxon>
        <taxon>Asparagales</taxon>
        <taxon>Orchidaceae</taxon>
        <taxon>Vanilloideae</taxon>
        <taxon>Vanilleae</taxon>
        <taxon>Vanilla</taxon>
    </lineage>
</organism>
<protein>
    <submittedName>
        <fullName evidence="2">Uncharacterized protein</fullName>
    </submittedName>
</protein>
<feature type="compositionally biased region" description="Basic and acidic residues" evidence="1">
    <location>
        <begin position="62"/>
        <end position="74"/>
    </location>
</feature>
<accession>A0A835VE82</accession>
<comment type="caution">
    <text evidence="2">The sequence shown here is derived from an EMBL/GenBank/DDBJ whole genome shotgun (WGS) entry which is preliminary data.</text>
</comment>
<evidence type="ECO:0000313" key="2">
    <source>
        <dbReference type="EMBL" id="KAG0493151.1"/>
    </source>
</evidence>
<dbReference type="EMBL" id="JADCNL010000002">
    <property type="protein sequence ID" value="KAG0493151.1"/>
    <property type="molecule type" value="Genomic_DNA"/>
</dbReference>
<dbReference type="Proteomes" id="UP000636800">
    <property type="component" value="Chromosome 2"/>
</dbReference>
<reference evidence="2 3" key="1">
    <citation type="journal article" date="2020" name="Nat. Food">
        <title>A phased Vanilla planifolia genome enables genetic improvement of flavour and production.</title>
        <authorList>
            <person name="Hasing T."/>
            <person name="Tang H."/>
            <person name="Brym M."/>
            <person name="Khazi F."/>
            <person name="Huang T."/>
            <person name="Chambers A.H."/>
        </authorList>
    </citation>
    <scope>NUCLEOTIDE SEQUENCE [LARGE SCALE GENOMIC DNA]</scope>
    <source>
        <tissue evidence="2">Leaf</tissue>
    </source>
</reference>
<evidence type="ECO:0000313" key="3">
    <source>
        <dbReference type="Proteomes" id="UP000636800"/>
    </source>
</evidence>
<dbReference type="AlphaFoldDB" id="A0A835VE82"/>